<keyword evidence="3" id="KW-1185">Reference proteome</keyword>
<dbReference type="Gene3D" id="3.40.1440.10">
    <property type="entry name" value="GIY-YIG endonuclease"/>
    <property type="match status" value="1"/>
</dbReference>
<dbReference type="RefSeq" id="WP_344491948.1">
    <property type="nucleotide sequence ID" value="NZ_BAAAUD010000013.1"/>
</dbReference>
<reference evidence="3" key="1">
    <citation type="journal article" date="2019" name="Int. J. Syst. Evol. Microbiol.">
        <title>The Global Catalogue of Microorganisms (GCM) 10K type strain sequencing project: providing services to taxonomists for standard genome sequencing and annotation.</title>
        <authorList>
            <consortium name="The Broad Institute Genomics Platform"/>
            <consortium name="The Broad Institute Genome Sequencing Center for Infectious Disease"/>
            <person name="Wu L."/>
            <person name="Ma J."/>
        </authorList>
    </citation>
    <scope>NUCLEOTIDE SEQUENCE [LARGE SCALE GENOMIC DNA]</scope>
    <source>
        <strain evidence="3">JCM 9088</strain>
    </source>
</reference>
<accession>A0ABP6JDC3</accession>
<dbReference type="SUPFAM" id="SSF82771">
    <property type="entry name" value="GIY-YIG endonuclease"/>
    <property type="match status" value="1"/>
</dbReference>
<gene>
    <name evidence="2" type="ORF">GCM10010446_12720</name>
</gene>
<protein>
    <recommendedName>
        <fullName evidence="1">GIY-YIG domain-containing protein</fullName>
    </recommendedName>
</protein>
<evidence type="ECO:0000313" key="3">
    <source>
        <dbReference type="Proteomes" id="UP001500403"/>
    </source>
</evidence>
<evidence type="ECO:0000259" key="1">
    <source>
        <dbReference type="PROSITE" id="PS50164"/>
    </source>
</evidence>
<name>A0ABP6JDC3_9ACTN</name>
<dbReference type="CDD" id="cd00719">
    <property type="entry name" value="GIY-YIG_SF"/>
    <property type="match status" value="1"/>
</dbReference>
<sequence>MTKSHEKIERTALYRLYSTTEPEGLPRLLDELYPRFLSAFHHLGTADSCPNGGPGITYGMWDFECDGGTTLVRSVEWGTPLTPVPTALYRLRDQSGTLLYVGITNNLGWRWKTHAADKEWWPEVVTRSIEWFPTRSHALAAEAAAIRAEQPLHNIQHNKASA</sequence>
<dbReference type="InterPro" id="IPR035901">
    <property type="entry name" value="GIY-YIG_endonuc_sf"/>
</dbReference>
<proteinExistence type="predicted"/>
<evidence type="ECO:0000313" key="2">
    <source>
        <dbReference type="EMBL" id="GAA2929604.1"/>
    </source>
</evidence>
<comment type="caution">
    <text evidence="2">The sequence shown here is derived from an EMBL/GenBank/DDBJ whole genome shotgun (WGS) entry which is preliminary data.</text>
</comment>
<dbReference type="InterPro" id="IPR000305">
    <property type="entry name" value="GIY-YIG_endonuc"/>
</dbReference>
<dbReference type="Pfam" id="PF01541">
    <property type="entry name" value="GIY-YIG"/>
    <property type="match status" value="1"/>
</dbReference>
<dbReference type="EMBL" id="BAAAUD010000013">
    <property type="protein sequence ID" value="GAA2929604.1"/>
    <property type="molecule type" value="Genomic_DNA"/>
</dbReference>
<dbReference type="Proteomes" id="UP001500403">
    <property type="component" value="Unassembled WGS sequence"/>
</dbReference>
<dbReference type="PROSITE" id="PS50164">
    <property type="entry name" value="GIY_YIG"/>
    <property type="match status" value="1"/>
</dbReference>
<organism evidence="2 3">
    <name type="scientific">Streptomyces enissocaesilis</name>
    <dbReference type="NCBI Taxonomy" id="332589"/>
    <lineage>
        <taxon>Bacteria</taxon>
        <taxon>Bacillati</taxon>
        <taxon>Actinomycetota</taxon>
        <taxon>Actinomycetes</taxon>
        <taxon>Kitasatosporales</taxon>
        <taxon>Streptomycetaceae</taxon>
        <taxon>Streptomyces</taxon>
        <taxon>Streptomyces rochei group</taxon>
    </lineage>
</organism>
<feature type="domain" description="GIY-YIG" evidence="1">
    <location>
        <begin position="84"/>
        <end position="155"/>
    </location>
</feature>